<proteinExistence type="predicted"/>
<evidence type="ECO:0000256" key="2">
    <source>
        <dbReference type="ARBA" id="ARBA00022771"/>
    </source>
</evidence>
<evidence type="ECO:0000259" key="4">
    <source>
        <dbReference type="PROSITE" id="PS51266"/>
    </source>
</evidence>
<dbReference type="Pfam" id="PF05495">
    <property type="entry name" value="zf-CHY"/>
    <property type="match status" value="1"/>
</dbReference>
<dbReference type="AlphaFoldDB" id="A0A3R9QM48"/>
<gene>
    <name evidence="5" type="ORF">D7Z54_10420</name>
</gene>
<sequence>MKVEINGTSIYGISPDSNSRCYHYHKPHDIISMQFFCCGEYFCCFKCHNELSDHTARQWPENKFYQKAILCGSCGTQITIHEYLKSGYLCPYCNASFNPGCRNHYHLYFQQ</sequence>
<feature type="domain" description="CHY-type" evidence="4">
    <location>
        <begin position="14"/>
        <end position="95"/>
    </location>
</feature>
<dbReference type="Proteomes" id="UP000275076">
    <property type="component" value="Unassembled WGS sequence"/>
</dbReference>
<accession>A0A3R9QM48</accession>
<dbReference type="PROSITE" id="PS51266">
    <property type="entry name" value="ZF_CHY"/>
    <property type="match status" value="1"/>
</dbReference>
<dbReference type="OrthoDB" id="882119at2"/>
<organism evidence="5 6">
    <name type="scientific">Salibacterium salarium</name>
    <dbReference type="NCBI Taxonomy" id="284579"/>
    <lineage>
        <taxon>Bacteria</taxon>
        <taxon>Bacillati</taxon>
        <taxon>Bacillota</taxon>
        <taxon>Bacilli</taxon>
        <taxon>Bacillales</taxon>
        <taxon>Bacillaceae</taxon>
    </lineage>
</organism>
<keyword evidence="1" id="KW-0479">Metal-binding</keyword>
<dbReference type="InterPro" id="IPR016694">
    <property type="entry name" value="UCP017292"/>
</dbReference>
<name>A0A3R9QM48_9BACI</name>
<dbReference type="GO" id="GO:0008270">
    <property type="term" value="F:zinc ion binding"/>
    <property type="evidence" value="ECO:0007669"/>
    <property type="project" value="UniProtKB-KW"/>
</dbReference>
<dbReference type="EMBL" id="RBVX01000008">
    <property type="protein sequence ID" value="RSL33378.1"/>
    <property type="molecule type" value="Genomic_DNA"/>
</dbReference>
<dbReference type="InterPro" id="IPR052604">
    <property type="entry name" value="Mito_Tim_assembly_helper"/>
</dbReference>
<dbReference type="InterPro" id="IPR008913">
    <property type="entry name" value="Znf_CHY"/>
</dbReference>
<protein>
    <recommendedName>
        <fullName evidence="4">CHY-type domain-containing protein</fullName>
    </recommendedName>
</protein>
<evidence type="ECO:0000256" key="3">
    <source>
        <dbReference type="ARBA" id="ARBA00022833"/>
    </source>
</evidence>
<dbReference type="SUPFAM" id="SSF161219">
    <property type="entry name" value="CHY zinc finger-like"/>
    <property type="match status" value="1"/>
</dbReference>
<evidence type="ECO:0000256" key="1">
    <source>
        <dbReference type="ARBA" id="ARBA00022723"/>
    </source>
</evidence>
<reference evidence="5 6" key="1">
    <citation type="submission" date="2018-10" db="EMBL/GenBank/DDBJ databases">
        <title>Draft genome sequence of Bacillus salarius IM0101, isolated from a hypersaline soil in Inner Mongolia, China.</title>
        <authorList>
            <person name="Yamprayoonswat W."/>
            <person name="Boonvisut S."/>
            <person name="Jumpathong W."/>
            <person name="Sittihan S."/>
            <person name="Ruangsuj P."/>
            <person name="Wanthongcharoen S."/>
            <person name="Thongpramul N."/>
            <person name="Pimmason S."/>
            <person name="Yu B."/>
            <person name="Yasawong M."/>
        </authorList>
    </citation>
    <scope>NUCLEOTIDE SEQUENCE [LARGE SCALE GENOMIC DNA]</scope>
    <source>
        <strain evidence="5 6">IM0101</strain>
    </source>
</reference>
<dbReference type="GO" id="GO:0045041">
    <property type="term" value="P:protein import into mitochondrial intermembrane space"/>
    <property type="evidence" value="ECO:0007669"/>
    <property type="project" value="TreeGrafter"/>
</dbReference>
<evidence type="ECO:0000313" key="5">
    <source>
        <dbReference type="EMBL" id="RSL33378.1"/>
    </source>
</evidence>
<dbReference type="InterPro" id="IPR037274">
    <property type="entry name" value="Znf_CHY_sf"/>
</dbReference>
<keyword evidence="2" id="KW-0863">Zinc-finger</keyword>
<keyword evidence="3" id="KW-0862">Zinc</keyword>
<comment type="caution">
    <text evidence="5">The sequence shown here is derived from an EMBL/GenBank/DDBJ whole genome shotgun (WGS) entry which is preliminary data.</text>
</comment>
<dbReference type="PANTHER" id="PTHR28082">
    <property type="entry name" value="ZINC FINGER PROTEIN"/>
    <property type="match status" value="1"/>
</dbReference>
<evidence type="ECO:0000313" key="6">
    <source>
        <dbReference type="Proteomes" id="UP000275076"/>
    </source>
</evidence>
<dbReference type="PIRSF" id="PIRSF017292">
    <property type="entry name" value="UCP017292_Znf_CHY"/>
    <property type="match status" value="1"/>
</dbReference>
<keyword evidence="6" id="KW-1185">Reference proteome</keyword>
<dbReference type="PANTHER" id="PTHR28082:SF1">
    <property type="entry name" value="HELPER OF TIM PROTEIN 13"/>
    <property type="match status" value="1"/>
</dbReference>
<dbReference type="RefSeq" id="WP_125555783.1">
    <property type="nucleotide sequence ID" value="NZ_RBVX01000008.1"/>
</dbReference>